<name>A0ABW3SRM3_9BACT</name>
<dbReference type="Proteomes" id="UP001597094">
    <property type="component" value="Unassembled WGS sequence"/>
</dbReference>
<protein>
    <recommendedName>
        <fullName evidence="4">Secreted protein (Por secretion system target)</fullName>
    </recommendedName>
</protein>
<dbReference type="EMBL" id="JBHTLD010000125">
    <property type="protein sequence ID" value="MFD1187238.1"/>
    <property type="molecule type" value="Genomic_DNA"/>
</dbReference>
<comment type="caution">
    <text evidence="2">The sequence shown here is derived from an EMBL/GenBank/DDBJ whole genome shotgun (WGS) entry which is preliminary data.</text>
</comment>
<sequence length="135" mass="15239">MKRNYTFAMAAALSLAFATVSNAQTTAIPTQAQEHVLIGVDNLEEALEKDMETLSGIHLRPSKKGNYQLDFTQPLEENALLNITNTAGKLVYQKPVTIKGKRNSWRYQLGKLKPDTYLVEVKTSDTTYWTKFKVK</sequence>
<dbReference type="RefSeq" id="WP_377528493.1">
    <property type="nucleotide sequence ID" value="NZ_JBHTLD010000125.1"/>
</dbReference>
<accession>A0ABW3SRM3</accession>
<feature type="signal peptide" evidence="1">
    <location>
        <begin position="1"/>
        <end position="23"/>
    </location>
</feature>
<evidence type="ECO:0000256" key="1">
    <source>
        <dbReference type="SAM" id="SignalP"/>
    </source>
</evidence>
<keyword evidence="3" id="KW-1185">Reference proteome</keyword>
<proteinExistence type="predicted"/>
<keyword evidence="1" id="KW-0732">Signal</keyword>
<reference evidence="3" key="1">
    <citation type="journal article" date="2019" name="Int. J. Syst. Evol. Microbiol.">
        <title>The Global Catalogue of Microorganisms (GCM) 10K type strain sequencing project: providing services to taxonomists for standard genome sequencing and annotation.</title>
        <authorList>
            <consortium name="The Broad Institute Genomics Platform"/>
            <consortium name="The Broad Institute Genome Sequencing Center for Infectious Disease"/>
            <person name="Wu L."/>
            <person name="Ma J."/>
        </authorList>
    </citation>
    <scope>NUCLEOTIDE SEQUENCE [LARGE SCALE GENOMIC DNA]</scope>
    <source>
        <strain evidence="3">JCM 31319</strain>
    </source>
</reference>
<evidence type="ECO:0008006" key="4">
    <source>
        <dbReference type="Google" id="ProtNLM"/>
    </source>
</evidence>
<feature type="chain" id="PRO_5045732884" description="Secreted protein (Por secretion system target)" evidence="1">
    <location>
        <begin position="24"/>
        <end position="135"/>
    </location>
</feature>
<gene>
    <name evidence="2" type="ORF">ACFQ2O_13560</name>
</gene>
<organism evidence="2 3">
    <name type="scientific">Pontibacter rugosus</name>
    <dbReference type="NCBI Taxonomy" id="1745966"/>
    <lineage>
        <taxon>Bacteria</taxon>
        <taxon>Pseudomonadati</taxon>
        <taxon>Bacteroidota</taxon>
        <taxon>Cytophagia</taxon>
        <taxon>Cytophagales</taxon>
        <taxon>Hymenobacteraceae</taxon>
        <taxon>Pontibacter</taxon>
    </lineage>
</organism>
<evidence type="ECO:0000313" key="3">
    <source>
        <dbReference type="Proteomes" id="UP001597094"/>
    </source>
</evidence>
<evidence type="ECO:0000313" key="2">
    <source>
        <dbReference type="EMBL" id="MFD1187238.1"/>
    </source>
</evidence>